<proteinExistence type="predicted"/>
<evidence type="ECO:0000256" key="1">
    <source>
        <dbReference type="SAM" id="MobiDB-lite"/>
    </source>
</evidence>
<organism evidence="2 3">
    <name type="scientific">Galerina marginata (strain CBS 339.88)</name>
    <dbReference type="NCBI Taxonomy" id="685588"/>
    <lineage>
        <taxon>Eukaryota</taxon>
        <taxon>Fungi</taxon>
        <taxon>Dikarya</taxon>
        <taxon>Basidiomycota</taxon>
        <taxon>Agaricomycotina</taxon>
        <taxon>Agaricomycetes</taxon>
        <taxon>Agaricomycetidae</taxon>
        <taxon>Agaricales</taxon>
        <taxon>Agaricineae</taxon>
        <taxon>Strophariaceae</taxon>
        <taxon>Galerina</taxon>
    </lineage>
</organism>
<dbReference type="Proteomes" id="UP000027222">
    <property type="component" value="Unassembled WGS sequence"/>
</dbReference>
<sequence length="50" mass="5610">MLPGIPPSPLLTFNHHHPPSLDRPSTPQEIFRDANEHEHARCHVATPLPT</sequence>
<dbReference type="HOGENOM" id="CLU_3125182_0_0_1"/>
<gene>
    <name evidence="2" type="ORF">GALMADRAFT_148815</name>
</gene>
<accession>A0A067S367</accession>
<dbReference type="AlphaFoldDB" id="A0A067S367"/>
<feature type="region of interest" description="Disordered" evidence="1">
    <location>
        <begin position="1"/>
        <end position="27"/>
    </location>
</feature>
<name>A0A067S367_GALM3</name>
<evidence type="ECO:0000313" key="2">
    <source>
        <dbReference type="EMBL" id="KDR65275.1"/>
    </source>
</evidence>
<evidence type="ECO:0000313" key="3">
    <source>
        <dbReference type="Proteomes" id="UP000027222"/>
    </source>
</evidence>
<keyword evidence="3" id="KW-1185">Reference proteome</keyword>
<reference evidence="3" key="1">
    <citation type="journal article" date="2014" name="Proc. Natl. Acad. Sci. U.S.A.">
        <title>Extensive sampling of basidiomycete genomes demonstrates inadequacy of the white-rot/brown-rot paradigm for wood decay fungi.</title>
        <authorList>
            <person name="Riley R."/>
            <person name="Salamov A.A."/>
            <person name="Brown D.W."/>
            <person name="Nagy L.G."/>
            <person name="Floudas D."/>
            <person name="Held B.W."/>
            <person name="Levasseur A."/>
            <person name="Lombard V."/>
            <person name="Morin E."/>
            <person name="Otillar R."/>
            <person name="Lindquist E.A."/>
            <person name="Sun H."/>
            <person name="LaButti K.M."/>
            <person name="Schmutz J."/>
            <person name="Jabbour D."/>
            <person name="Luo H."/>
            <person name="Baker S.E."/>
            <person name="Pisabarro A.G."/>
            <person name="Walton J.D."/>
            <person name="Blanchette R.A."/>
            <person name="Henrissat B."/>
            <person name="Martin F."/>
            <person name="Cullen D."/>
            <person name="Hibbett D.S."/>
            <person name="Grigoriev I.V."/>
        </authorList>
    </citation>
    <scope>NUCLEOTIDE SEQUENCE [LARGE SCALE GENOMIC DNA]</scope>
    <source>
        <strain evidence="3">CBS 339.88</strain>
    </source>
</reference>
<dbReference type="EMBL" id="KL142462">
    <property type="protein sequence ID" value="KDR65275.1"/>
    <property type="molecule type" value="Genomic_DNA"/>
</dbReference>
<protein>
    <submittedName>
        <fullName evidence="2">Uncharacterized protein</fullName>
    </submittedName>
</protein>